<dbReference type="Proteomes" id="UP000224567">
    <property type="component" value="Unassembled WGS sequence"/>
</dbReference>
<dbReference type="GO" id="GO:0008270">
    <property type="term" value="F:zinc ion binding"/>
    <property type="evidence" value="ECO:0007669"/>
    <property type="project" value="UniProtKB-KW"/>
</dbReference>
<keyword evidence="3" id="KW-0863">Zinc-finger</keyword>
<dbReference type="GO" id="GO:0006397">
    <property type="term" value="P:mRNA processing"/>
    <property type="evidence" value="ECO:0007669"/>
    <property type="project" value="InterPro"/>
</dbReference>
<protein>
    <recommendedName>
        <fullName evidence="6">DWNN domain-containing protein</fullName>
    </recommendedName>
</protein>
<dbReference type="CDD" id="cd16620">
    <property type="entry name" value="vRING-HC-C4C4_RBBP6"/>
    <property type="match status" value="1"/>
</dbReference>
<dbReference type="EMBL" id="MLFT02000001">
    <property type="protein sequence ID" value="PHT59024.1"/>
    <property type="molecule type" value="Genomic_DNA"/>
</dbReference>
<dbReference type="InterPro" id="IPR033489">
    <property type="entry name" value="RBBP6"/>
</dbReference>
<name>A0A2G2XNF7_CAPBA</name>
<dbReference type="Gene3D" id="3.30.40.10">
    <property type="entry name" value="Zinc/RING finger domain, C3HC4 (zinc finger)"/>
    <property type="match status" value="1"/>
</dbReference>
<dbReference type="SUPFAM" id="SSF57756">
    <property type="entry name" value="Retrovirus zinc finger-like domains"/>
    <property type="match status" value="1"/>
</dbReference>
<dbReference type="SMART" id="SM01180">
    <property type="entry name" value="DWNN"/>
    <property type="match status" value="1"/>
</dbReference>
<dbReference type="GO" id="GO:0061630">
    <property type="term" value="F:ubiquitin protein ligase activity"/>
    <property type="evidence" value="ECO:0007669"/>
    <property type="project" value="InterPro"/>
</dbReference>
<organism evidence="7 8">
    <name type="scientific">Capsicum baccatum</name>
    <name type="common">Peruvian pepper</name>
    <dbReference type="NCBI Taxonomy" id="33114"/>
    <lineage>
        <taxon>Eukaryota</taxon>
        <taxon>Viridiplantae</taxon>
        <taxon>Streptophyta</taxon>
        <taxon>Embryophyta</taxon>
        <taxon>Tracheophyta</taxon>
        <taxon>Spermatophyta</taxon>
        <taxon>Magnoliopsida</taxon>
        <taxon>eudicotyledons</taxon>
        <taxon>Gunneridae</taxon>
        <taxon>Pentapetalae</taxon>
        <taxon>asterids</taxon>
        <taxon>lamiids</taxon>
        <taxon>Solanales</taxon>
        <taxon>Solanaceae</taxon>
        <taxon>Solanoideae</taxon>
        <taxon>Capsiceae</taxon>
        <taxon>Capsicum</taxon>
    </lineage>
</organism>
<dbReference type="SUPFAM" id="SSF57850">
    <property type="entry name" value="RING/U-box"/>
    <property type="match status" value="1"/>
</dbReference>
<proteinExistence type="predicted"/>
<keyword evidence="8" id="KW-1185">Reference proteome</keyword>
<dbReference type="InterPro" id="IPR014891">
    <property type="entry name" value="DWNN_domain"/>
</dbReference>
<dbReference type="OrthoDB" id="106784at2759"/>
<dbReference type="PANTHER" id="PTHR15439:SF17">
    <property type="entry name" value="DWNN DOMAIN-CONTAINING PROTEIN"/>
    <property type="match status" value="1"/>
</dbReference>
<dbReference type="PROSITE" id="PS51282">
    <property type="entry name" value="DWNN"/>
    <property type="match status" value="1"/>
</dbReference>
<comment type="subcellular location">
    <subcellularLocation>
        <location evidence="1">Nucleus</location>
    </subcellularLocation>
</comment>
<dbReference type="STRING" id="33114.A0A2G2XNF7"/>
<dbReference type="AlphaFoldDB" id="A0A2G2XNF7"/>
<reference evidence="8" key="2">
    <citation type="journal article" date="2017" name="J. Anim. Genet.">
        <title>Multiple reference genome sequences of hot pepper reveal the massive evolution of plant disease resistance genes by retroduplication.</title>
        <authorList>
            <person name="Kim S."/>
            <person name="Park J."/>
            <person name="Yeom S.-I."/>
            <person name="Kim Y.-M."/>
            <person name="Seo E."/>
            <person name="Kim K.-T."/>
            <person name="Kim M.-S."/>
            <person name="Lee J.M."/>
            <person name="Cheong K."/>
            <person name="Shin H.-S."/>
            <person name="Kim S.-B."/>
            <person name="Han K."/>
            <person name="Lee J."/>
            <person name="Park M."/>
            <person name="Lee H.-A."/>
            <person name="Lee H.-Y."/>
            <person name="Lee Y."/>
            <person name="Oh S."/>
            <person name="Lee J.H."/>
            <person name="Choi E."/>
            <person name="Choi E."/>
            <person name="Lee S.E."/>
            <person name="Jeon J."/>
            <person name="Kim H."/>
            <person name="Choi G."/>
            <person name="Song H."/>
            <person name="Lee J."/>
            <person name="Lee S.-C."/>
            <person name="Kwon J.-K."/>
            <person name="Lee H.-Y."/>
            <person name="Koo N."/>
            <person name="Hong Y."/>
            <person name="Kim R.W."/>
            <person name="Kang W.-H."/>
            <person name="Huh J.H."/>
            <person name="Kang B.-C."/>
            <person name="Yang T.-J."/>
            <person name="Lee Y.-H."/>
            <person name="Bennetzen J.L."/>
            <person name="Choi D."/>
        </authorList>
    </citation>
    <scope>NUCLEOTIDE SEQUENCE [LARGE SCALE GENOMIC DNA]</scope>
    <source>
        <strain evidence="8">cv. PBC81</strain>
    </source>
</reference>
<evidence type="ECO:0000256" key="4">
    <source>
        <dbReference type="ARBA" id="ARBA00022833"/>
    </source>
</evidence>
<dbReference type="Pfam" id="PF08783">
    <property type="entry name" value="DWNN"/>
    <property type="match status" value="1"/>
</dbReference>
<evidence type="ECO:0000256" key="1">
    <source>
        <dbReference type="ARBA" id="ARBA00004123"/>
    </source>
</evidence>
<comment type="caution">
    <text evidence="7">The sequence shown here is derived from an EMBL/GenBank/DDBJ whole genome shotgun (WGS) entry which is preliminary data.</text>
</comment>
<feature type="domain" description="DWNN" evidence="6">
    <location>
        <begin position="3"/>
        <end position="76"/>
    </location>
</feature>
<dbReference type="Gene3D" id="3.10.20.90">
    <property type="entry name" value="Phosphatidylinositol 3-kinase Catalytic Subunit, Chain A, domain 1"/>
    <property type="match status" value="1"/>
</dbReference>
<keyword evidence="4" id="KW-0862">Zinc</keyword>
<evidence type="ECO:0000256" key="2">
    <source>
        <dbReference type="ARBA" id="ARBA00022723"/>
    </source>
</evidence>
<evidence type="ECO:0000256" key="5">
    <source>
        <dbReference type="ARBA" id="ARBA00023242"/>
    </source>
</evidence>
<dbReference type="InterPro" id="IPR025829">
    <property type="entry name" value="Zn_knuckle_CX2CX3GHX4C"/>
</dbReference>
<dbReference type="GO" id="GO:0003676">
    <property type="term" value="F:nucleic acid binding"/>
    <property type="evidence" value="ECO:0007669"/>
    <property type="project" value="InterPro"/>
</dbReference>
<sequence length="453" mass="50375">MAAYFKYKSAKDYDSIPMFDQFISVGNLKSKIFESKRYGRGKDFDLVVTNAQTNEDYVDHDTLIPKNTSVLIRRVPGLPLLTKVIAEEPKEALCDEKEEEVHAVKKESNSAKYFQDFDCHDFGDDVYAIQKSLPSALTNRINDDDEDAKIKSLTVSVGKRSPESSTRSSFLNGFGQGGMEYWKKPPSGYVCHRCNVPGHFIQHCPTNGDPNYGIKKVKPPSGSTVGVLKCNEASFSKEVEGLSCSSSSSSSKRSFRDIPPELHCPLCKGLMKDAVMASKCCLSSFCDKCIKDHIVSNSVCICGARNILADALLPNLTLRVTINRILESSTGSSSAHRVNVHNTPAKIPFPSESVLPLPPRKEETRRELKTVEECPLAVEEVKMKKRKKPSDDAYVQDHVVADSYMSTMNPAVYYPHCPGMQCMSYGHHVLPDESGFKRTRREMSSVFPSVIIC</sequence>
<dbReference type="InterPro" id="IPR036875">
    <property type="entry name" value="Znf_CCHC_sf"/>
</dbReference>
<evidence type="ECO:0000313" key="7">
    <source>
        <dbReference type="EMBL" id="PHT59024.1"/>
    </source>
</evidence>
<keyword evidence="5" id="KW-0539">Nucleus</keyword>
<dbReference type="Pfam" id="PF13696">
    <property type="entry name" value="zf-CCHC_2"/>
    <property type="match status" value="1"/>
</dbReference>
<evidence type="ECO:0000256" key="3">
    <source>
        <dbReference type="ARBA" id="ARBA00022771"/>
    </source>
</evidence>
<dbReference type="InterPro" id="IPR013083">
    <property type="entry name" value="Znf_RING/FYVE/PHD"/>
</dbReference>
<reference evidence="7 8" key="1">
    <citation type="journal article" date="2017" name="Genome Biol.">
        <title>New reference genome sequences of hot pepper reveal the massive evolution of plant disease-resistance genes by retroduplication.</title>
        <authorList>
            <person name="Kim S."/>
            <person name="Park J."/>
            <person name="Yeom S.I."/>
            <person name="Kim Y.M."/>
            <person name="Seo E."/>
            <person name="Kim K.T."/>
            <person name="Kim M.S."/>
            <person name="Lee J.M."/>
            <person name="Cheong K."/>
            <person name="Shin H.S."/>
            <person name="Kim S.B."/>
            <person name="Han K."/>
            <person name="Lee J."/>
            <person name="Park M."/>
            <person name="Lee H.A."/>
            <person name="Lee H.Y."/>
            <person name="Lee Y."/>
            <person name="Oh S."/>
            <person name="Lee J.H."/>
            <person name="Choi E."/>
            <person name="Choi E."/>
            <person name="Lee S.E."/>
            <person name="Jeon J."/>
            <person name="Kim H."/>
            <person name="Choi G."/>
            <person name="Song H."/>
            <person name="Lee J."/>
            <person name="Lee S.C."/>
            <person name="Kwon J.K."/>
            <person name="Lee H.Y."/>
            <person name="Koo N."/>
            <person name="Hong Y."/>
            <person name="Kim R.W."/>
            <person name="Kang W.H."/>
            <person name="Huh J.H."/>
            <person name="Kang B.C."/>
            <person name="Yang T.J."/>
            <person name="Lee Y.H."/>
            <person name="Bennetzen J.L."/>
            <person name="Choi D."/>
        </authorList>
    </citation>
    <scope>NUCLEOTIDE SEQUENCE [LARGE SCALE GENOMIC DNA]</scope>
    <source>
        <strain evidence="8">cv. PBC81</strain>
    </source>
</reference>
<dbReference type="GO" id="GO:0006511">
    <property type="term" value="P:ubiquitin-dependent protein catabolic process"/>
    <property type="evidence" value="ECO:0007669"/>
    <property type="project" value="TreeGrafter"/>
</dbReference>
<dbReference type="GO" id="GO:0005634">
    <property type="term" value="C:nucleus"/>
    <property type="evidence" value="ECO:0007669"/>
    <property type="project" value="UniProtKB-SubCell"/>
</dbReference>
<evidence type="ECO:0000259" key="6">
    <source>
        <dbReference type="PROSITE" id="PS51282"/>
    </source>
</evidence>
<keyword evidence="2" id="KW-0479">Metal-binding</keyword>
<evidence type="ECO:0000313" key="8">
    <source>
        <dbReference type="Proteomes" id="UP000224567"/>
    </source>
</evidence>
<dbReference type="GO" id="GO:0016567">
    <property type="term" value="P:protein ubiquitination"/>
    <property type="evidence" value="ECO:0007669"/>
    <property type="project" value="InterPro"/>
</dbReference>
<accession>A0A2G2XNF7</accession>
<gene>
    <name evidence="7" type="ORF">CQW23_01387</name>
</gene>
<dbReference type="PANTHER" id="PTHR15439">
    <property type="entry name" value="RETINOBLASTOMA-BINDING PROTEIN 6"/>
    <property type="match status" value="1"/>
</dbReference>
<dbReference type="Gene3D" id="4.10.60.10">
    <property type="entry name" value="Zinc finger, CCHC-type"/>
    <property type="match status" value="1"/>
</dbReference>